<name>A0A401IPT6_9VIRU</name>
<dbReference type="EMBL" id="BFCG01000010">
    <property type="protein sequence ID" value="GBG35622.1"/>
    <property type="molecule type" value="Genomic_DNA"/>
</dbReference>
<evidence type="ECO:0000313" key="1">
    <source>
        <dbReference type="EMBL" id="GBG35622.1"/>
    </source>
</evidence>
<proteinExistence type="predicted"/>
<protein>
    <submittedName>
        <fullName evidence="1">Wsv137-like protein</fullName>
    </submittedName>
</protein>
<organism evidence="1">
    <name type="scientific">Sesarmops intermedium nimavirus</name>
    <dbReference type="NCBI Taxonomy" id="2133796"/>
    <lineage>
        <taxon>Viruses</taxon>
        <taxon>Viruses incertae sedis</taxon>
        <taxon>Naldaviricetes</taxon>
        <taxon>Nimaviridae</taxon>
    </lineage>
</organism>
<comment type="caution">
    <text evidence="1">The sequence shown here is derived from an EMBL/GenBank/DDBJ whole genome shotgun (WGS) entry which is preliminary data.</text>
</comment>
<accession>A0A401IPT6</accession>
<reference evidence="1" key="1">
    <citation type="journal article" date="2018" name="J. Virol.">
        <title>Crustacean Genome Exploration Reveals the Evolutionary Origin of White Spot Syndrome Virus.</title>
        <authorList>
            <person name="Kawato S."/>
            <person name="Shitara A."/>
            <person name="Wang Y."/>
            <person name="Nozaki R."/>
            <person name="Kondo H."/>
            <person name="Hirono I."/>
        </authorList>
    </citation>
    <scope>NUCLEOTIDE SEQUENCE</scope>
    <source>
        <strain evidence="1">Kochi-1</strain>
    </source>
</reference>
<sequence length="313" mass="35576">MHEVLIQDCSETRKDIEECASYLCHDFGQFVIPLMGGPSATVDFASRFSKSKIRLLGSSEKILKCTLLYVKKKRPLNKLEKRLLVKFASALARVMSLSLPTSSSEKTIPLNYEEIFPVTNIKKNEEMEDDEEIFEAKKTKISGLTFIEFDLDNLVQNNVGVDLMLPQITKSLSSTPPTSDKKLFGVNLSELMYDEKSGTIVRELFGYPLPVKEDMKKLKNCISHDDTQPSMNVILKPLVWRQSAKMMNLISREQDQALEEMYRGETTTIEKKADNAAVVNNCTVITYLCKAHCYSTRCKFSSVLTNMQIKQLR</sequence>